<dbReference type="GO" id="GO:0005886">
    <property type="term" value="C:plasma membrane"/>
    <property type="evidence" value="ECO:0007669"/>
    <property type="project" value="TreeGrafter"/>
</dbReference>
<evidence type="ECO:0000256" key="7">
    <source>
        <dbReference type="ARBA" id="ARBA00022989"/>
    </source>
</evidence>
<dbReference type="Gene3D" id="2.60.40.10">
    <property type="entry name" value="Immunoglobulins"/>
    <property type="match status" value="5"/>
</dbReference>
<keyword evidence="16" id="KW-1185">Reference proteome</keyword>
<evidence type="ECO:0000259" key="14">
    <source>
        <dbReference type="PROSITE" id="PS50835"/>
    </source>
</evidence>
<proteinExistence type="inferred from homology"/>
<dbReference type="FunFam" id="2.60.40.10:FF:000194">
    <property type="entry name" value="Intercellular adhesion molecule 1"/>
    <property type="match status" value="1"/>
</dbReference>
<dbReference type="PRINTS" id="PR01472">
    <property type="entry name" value="ICAMVCAM1"/>
</dbReference>
<feature type="transmembrane region" description="Helical" evidence="12">
    <location>
        <begin position="485"/>
        <end position="509"/>
    </location>
</feature>
<reference evidence="15" key="1">
    <citation type="submission" date="2025-08" db="UniProtKB">
        <authorList>
            <consortium name="Ensembl"/>
        </authorList>
    </citation>
    <scope>IDENTIFICATION</scope>
</reference>
<evidence type="ECO:0000256" key="6">
    <source>
        <dbReference type="ARBA" id="ARBA00022889"/>
    </source>
</evidence>
<evidence type="ECO:0000256" key="1">
    <source>
        <dbReference type="ARBA" id="ARBA00004479"/>
    </source>
</evidence>
<dbReference type="PROSITE" id="PS50835">
    <property type="entry name" value="IG_LIKE"/>
    <property type="match status" value="2"/>
</dbReference>
<evidence type="ECO:0000256" key="13">
    <source>
        <dbReference type="SAM" id="SignalP"/>
    </source>
</evidence>
<dbReference type="InterPro" id="IPR003987">
    <property type="entry name" value="ICAM_VCAM_N"/>
</dbReference>
<feature type="chain" id="PRO_5034115002" description="Ig-like domain-containing protein" evidence="13">
    <location>
        <begin position="20"/>
        <end position="543"/>
    </location>
</feature>
<comment type="subcellular location">
    <subcellularLocation>
        <location evidence="1">Membrane</location>
        <topology evidence="1">Single-pass type I membrane protein</topology>
    </subcellularLocation>
</comment>
<dbReference type="Proteomes" id="UP000694392">
    <property type="component" value="Unplaced"/>
</dbReference>
<evidence type="ECO:0000256" key="3">
    <source>
        <dbReference type="ARBA" id="ARBA00022692"/>
    </source>
</evidence>
<dbReference type="PANTHER" id="PTHR13771:SF9">
    <property type="entry name" value="INTERCELLULAR ADHESION MOLECULE 5"/>
    <property type="match status" value="1"/>
</dbReference>
<name>A0A8D0G3Q3_SPHPU</name>
<feature type="domain" description="Ig-like" evidence="14">
    <location>
        <begin position="312"/>
        <end position="396"/>
    </location>
</feature>
<dbReference type="InterPro" id="IPR013768">
    <property type="entry name" value="ICAM_N"/>
</dbReference>
<accession>A0A8D0G3Q3</accession>
<dbReference type="FunFam" id="2.60.40.10:FF:000641">
    <property type="entry name" value="Intercellular adhesion molecule 1"/>
    <property type="match status" value="1"/>
</dbReference>
<keyword evidence="4 13" id="KW-0732">Signal</keyword>
<evidence type="ECO:0000313" key="15">
    <source>
        <dbReference type="Ensembl" id="ENSSPUP00000002773.1"/>
    </source>
</evidence>
<dbReference type="InterPro" id="IPR007110">
    <property type="entry name" value="Ig-like_dom"/>
</dbReference>
<dbReference type="PANTHER" id="PTHR13771">
    <property type="entry name" value="INTERCELLULAR ADHESION MOLECULE"/>
    <property type="match status" value="1"/>
</dbReference>
<dbReference type="GO" id="GO:0098609">
    <property type="term" value="P:cell-cell adhesion"/>
    <property type="evidence" value="ECO:0007669"/>
    <property type="project" value="InterPro"/>
</dbReference>
<dbReference type="Pfam" id="PF13895">
    <property type="entry name" value="Ig_2"/>
    <property type="match status" value="1"/>
</dbReference>
<comment type="similarity">
    <text evidence="2">Belongs to the immunoglobulin superfamily. ICAM family.</text>
</comment>
<dbReference type="InterPro" id="IPR047012">
    <property type="entry name" value="ICAM_VCAM"/>
</dbReference>
<dbReference type="Ensembl" id="ENSSPUT00000002936.1">
    <property type="protein sequence ID" value="ENSSPUP00000002773.1"/>
    <property type="gene ID" value="ENSSPUG00000002138.1"/>
</dbReference>
<keyword evidence="11" id="KW-0393">Immunoglobulin domain</keyword>
<reference evidence="15" key="2">
    <citation type="submission" date="2025-09" db="UniProtKB">
        <authorList>
            <consortium name="Ensembl"/>
        </authorList>
    </citation>
    <scope>IDENTIFICATION</scope>
</reference>
<feature type="signal peptide" evidence="13">
    <location>
        <begin position="1"/>
        <end position="19"/>
    </location>
</feature>
<dbReference type="GO" id="GO:0005178">
    <property type="term" value="F:integrin binding"/>
    <property type="evidence" value="ECO:0007669"/>
    <property type="project" value="InterPro"/>
</dbReference>
<dbReference type="InterPro" id="IPR013783">
    <property type="entry name" value="Ig-like_fold"/>
</dbReference>
<keyword evidence="7 12" id="KW-1133">Transmembrane helix</keyword>
<dbReference type="FunFam" id="2.60.40.10:FF:000338">
    <property type="entry name" value="intercellular adhesion molecule 5"/>
    <property type="match status" value="1"/>
</dbReference>
<sequence length="543" mass="58893">MDNTPMVLIFLGVFVVTEGAQQPSAFELSVWPPAPVVEYGGSMELNCTSTCRDPDARGGLETSLTKKPIGNGTGWIAFRLVNITEWRSSPLCFFQCPEIKTARASITVYRTPERVILEALPTMQVGKDYNLTCQVLNVAPIQNLTVTLLRGQELLHEEMLLSASITKAENVTVTHKITARRRDNGMEVTCRAGLDLRPHGQLFENTSLGVRLKTFAFPDDPKLQVPDIIETGTDTTMQCQVVGVFPSEEAQFNLSCGGESLEATVRAQGDTVTAEARVSSLTAGELNLICTVTLGLKTKSATRTVGFYTLPPPTLNTPATREGENVTLACDSPGVEPTNVSLRIRDAARTLTSGRERPLRFTLAASEEDNGREFVCEVEVSVMGMSAGKETSGKLSVLYAPKMDNASCPSDQTWEEGTEQSLSCTARGNPTPSVECVKDDVALKIGVPQPVTRALTGSYRCTAKNTQGSADWDVSIHVRYSDPDILLITLLTLGIGAVASAAGVAYYMYYRAHKIRKYELQQASLKKAQELKRLNGGGMANHV</sequence>
<dbReference type="InterPro" id="IPR048679">
    <property type="entry name" value="ICAM1_3_5_D2"/>
</dbReference>
<protein>
    <recommendedName>
        <fullName evidence="14">Ig-like domain-containing protein</fullName>
    </recommendedName>
</protein>
<evidence type="ECO:0000256" key="11">
    <source>
        <dbReference type="ARBA" id="ARBA00023319"/>
    </source>
</evidence>
<evidence type="ECO:0000256" key="2">
    <source>
        <dbReference type="ARBA" id="ARBA00005925"/>
    </source>
</evidence>
<dbReference type="GeneTree" id="ENSGT00940000159005"/>
<dbReference type="InterPro" id="IPR036179">
    <property type="entry name" value="Ig-like_dom_sf"/>
</dbReference>
<evidence type="ECO:0000256" key="4">
    <source>
        <dbReference type="ARBA" id="ARBA00022729"/>
    </source>
</evidence>
<keyword evidence="3 12" id="KW-0812">Transmembrane</keyword>
<evidence type="ECO:0000256" key="5">
    <source>
        <dbReference type="ARBA" id="ARBA00022737"/>
    </source>
</evidence>
<dbReference type="GO" id="GO:1901701">
    <property type="term" value="P:cellular response to oxygen-containing compound"/>
    <property type="evidence" value="ECO:0007669"/>
    <property type="project" value="UniProtKB-ARBA"/>
</dbReference>
<evidence type="ECO:0000256" key="12">
    <source>
        <dbReference type="SAM" id="Phobius"/>
    </source>
</evidence>
<evidence type="ECO:0000256" key="9">
    <source>
        <dbReference type="ARBA" id="ARBA00023157"/>
    </source>
</evidence>
<dbReference type="AlphaFoldDB" id="A0A8D0G3Q3"/>
<keyword evidence="6" id="KW-0130">Cell adhesion</keyword>
<keyword evidence="9" id="KW-1015">Disulfide bond</keyword>
<evidence type="ECO:0000256" key="8">
    <source>
        <dbReference type="ARBA" id="ARBA00023136"/>
    </source>
</evidence>
<keyword evidence="8 12" id="KW-0472">Membrane</keyword>
<organism evidence="15 16">
    <name type="scientific">Sphenodon punctatus</name>
    <name type="common">Tuatara</name>
    <name type="synonym">Hatteria punctata</name>
    <dbReference type="NCBI Taxonomy" id="8508"/>
    <lineage>
        <taxon>Eukaryota</taxon>
        <taxon>Metazoa</taxon>
        <taxon>Chordata</taxon>
        <taxon>Craniata</taxon>
        <taxon>Vertebrata</taxon>
        <taxon>Euteleostomi</taxon>
        <taxon>Lepidosauria</taxon>
        <taxon>Sphenodontia</taxon>
        <taxon>Sphenodontidae</taxon>
        <taxon>Sphenodon</taxon>
    </lineage>
</organism>
<keyword evidence="5" id="KW-0677">Repeat</keyword>
<dbReference type="OMA" id="SQSPQIW"/>
<dbReference type="GO" id="GO:0006955">
    <property type="term" value="P:immune response"/>
    <property type="evidence" value="ECO:0007669"/>
    <property type="project" value="UniProtKB-ARBA"/>
</dbReference>
<keyword evidence="10" id="KW-0325">Glycoprotein</keyword>
<evidence type="ECO:0000313" key="16">
    <source>
        <dbReference type="Proteomes" id="UP000694392"/>
    </source>
</evidence>
<dbReference type="SUPFAM" id="SSF48726">
    <property type="entry name" value="Immunoglobulin"/>
    <property type="match status" value="5"/>
</dbReference>
<dbReference type="Pfam" id="PF03921">
    <property type="entry name" value="ICAM_N"/>
    <property type="match status" value="1"/>
</dbReference>
<feature type="domain" description="Ig-like" evidence="14">
    <location>
        <begin position="401"/>
        <end position="477"/>
    </location>
</feature>
<dbReference type="Pfam" id="PF21146">
    <property type="entry name" value="ICAM1_3_5_D2"/>
    <property type="match status" value="1"/>
</dbReference>
<evidence type="ECO:0000256" key="10">
    <source>
        <dbReference type="ARBA" id="ARBA00023180"/>
    </source>
</evidence>